<dbReference type="SMART" id="SM00448">
    <property type="entry name" value="REC"/>
    <property type="match status" value="1"/>
</dbReference>
<dbReference type="SUPFAM" id="SSF52172">
    <property type="entry name" value="CheY-like"/>
    <property type="match status" value="1"/>
</dbReference>
<dbReference type="PROSITE" id="PS50110">
    <property type="entry name" value="RESPONSE_REGULATORY"/>
    <property type="match status" value="1"/>
</dbReference>
<dbReference type="OrthoDB" id="9764337at2"/>
<evidence type="ECO:0000313" key="4">
    <source>
        <dbReference type="EMBL" id="EMS81583.1"/>
    </source>
</evidence>
<sequence length="365" mass="41036">MDERTETATLMVVDDTPANLNLLRDMLKGKNYRVLTFPDGRMALNAAAKNPPDLILLDIMMPEMDGFEVCKRLQADDVLKEIPVLFISALTEVTDKVKAFSAGGVDYVTKPFQFEEVSARVETHLRLRKMKIELEKYNLHLEERVNEQVKDISDSQLATLLAVSKMAEYRDDETGHHIERTRTFCRIIAEHLRTNPRYENSISDVYVENIFHAAPLHDIGKVGIADSILLKPGKLTFKQCEIMKTHTVIGANTLQTVRDKYPKNAFVNTGIAIARSHHEKWDGSGYPDGLAGEDIPLAGRIMALADVYDALRSKRPYKPAFSHEKSCGIILEGAGQHFDPAVIEVFHTVKSEFAAIRQQMADDAQ</sequence>
<feature type="domain" description="Response regulatory" evidence="2">
    <location>
        <begin position="9"/>
        <end position="125"/>
    </location>
</feature>
<dbReference type="EMBL" id="APJX01000001">
    <property type="protein sequence ID" value="EMS81583.1"/>
    <property type="molecule type" value="Genomic_DNA"/>
</dbReference>
<dbReference type="CDD" id="cd00077">
    <property type="entry name" value="HDc"/>
    <property type="match status" value="1"/>
</dbReference>
<dbReference type="InterPro" id="IPR011006">
    <property type="entry name" value="CheY-like_superfamily"/>
</dbReference>
<gene>
    <name evidence="4" type="ORF">Dpo_1c07240</name>
</gene>
<dbReference type="InterPro" id="IPR037522">
    <property type="entry name" value="HD_GYP_dom"/>
</dbReference>
<dbReference type="Gene3D" id="1.10.3210.10">
    <property type="entry name" value="Hypothetical protein af1432"/>
    <property type="match status" value="1"/>
</dbReference>
<dbReference type="Pfam" id="PF13487">
    <property type="entry name" value="HD_5"/>
    <property type="match status" value="1"/>
</dbReference>
<dbReference type="SUPFAM" id="SSF109604">
    <property type="entry name" value="HD-domain/PDEase-like"/>
    <property type="match status" value="1"/>
</dbReference>
<dbReference type="InterPro" id="IPR001789">
    <property type="entry name" value="Sig_transdc_resp-reg_receiver"/>
</dbReference>
<feature type="modified residue" description="4-aspartylphosphate" evidence="1">
    <location>
        <position position="58"/>
    </location>
</feature>
<dbReference type="AlphaFoldDB" id="S0G2K6"/>
<dbReference type="PROSITE" id="PS51832">
    <property type="entry name" value="HD_GYP"/>
    <property type="match status" value="1"/>
</dbReference>
<dbReference type="Pfam" id="PF00072">
    <property type="entry name" value="Response_reg"/>
    <property type="match status" value="1"/>
</dbReference>
<dbReference type="InterPro" id="IPR003607">
    <property type="entry name" value="HD/PDEase_dom"/>
</dbReference>
<organism evidence="4 5">
    <name type="scientific">Desulfotignum phosphitoxidans DSM 13687</name>
    <dbReference type="NCBI Taxonomy" id="1286635"/>
    <lineage>
        <taxon>Bacteria</taxon>
        <taxon>Pseudomonadati</taxon>
        <taxon>Thermodesulfobacteriota</taxon>
        <taxon>Desulfobacteria</taxon>
        <taxon>Desulfobacterales</taxon>
        <taxon>Desulfobacteraceae</taxon>
        <taxon>Desulfotignum</taxon>
    </lineage>
</organism>
<dbReference type="GO" id="GO:0000160">
    <property type="term" value="P:phosphorelay signal transduction system"/>
    <property type="evidence" value="ECO:0007669"/>
    <property type="project" value="InterPro"/>
</dbReference>
<evidence type="ECO:0000259" key="2">
    <source>
        <dbReference type="PROSITE" id="PS50110"/>
    </source>
</evidence>
<dbReference type="Proteomes" id="UP000014216">
    <property type="component" value="Unassembled WGS sequence"/>
</dbReference>
<dbReference type="CDD" id="cd19920">
    <property type="entry name" value="REC_PA4781-like"/>
    <property type="match status" value="1"/>
</dbReference>
<dbReference type="PANTHER" id="PTHR45228">
    <property type="entry name" value="CYCLIC DI-GMP PHOSPHODIESTERASE TM_0186-RELATED"/>
    <property type="match status" value="1"/>
</dbReference>
<dbReference type="InterPro" id="IPR052020">
    <property type="entry name" value="Cyclic_di-GMP/3'3'-cGAMP_PDE"/>
</dbReference>
<dbReference type="GO" id="GO:0016787">
    <property type="term" value="F:hydrolase activity"/>
    <property type="evidence" value="ECO:0007669"/>
    <property type="project" value="UniProtKB-KW"/>
</dbReference>
<reference evidence="4 5" key="1">
    <citation type="journal article" date="2013" name="Genome Announc.">
        <title>Draft Genome Sequence of Desulfotignum phosphitoxidans DSM 13687 Strain FiPS-3.</title>
        <authorList>
            <person name="Poehlein A."/>
            <person name="Daniel R."/>
            <person name="Simeonova D.D."/>
        </authorList>
    </citation>
    <scope>NUCLEOTIDE SEQUENCE [LARGE SCALE GENOMIC DNA]</scope>
    <source>
        <strain evidence="4 5">DSM 13687</strain>
    </source>
</reference>
<proteinExistence type="predicted"/>
<keyword evidence="1" id="KW-0597">Phosphoprotein</keyword>
<dbReference type="PANTHER" id="PTHR45228:SF5">
    <property type="entry name" value="CYCLIC DI-GMP PHOSPHODIESTERASE VC_1348-RELATED"/>
    <property type="match status" value="1"/>
</dbReference>
<protein>
    <submittedName>
        <fullName evidence="4">Response regulator receiver modulated metal dependent phosphohydrolase</fullName>
    </submittedName>
</protein>
<keyword evidence="4" id="KW-0378">Hydrolase</keyword>
<keyword evidence="5" id="KW-1185">Reference proteome</keyword>
<dbReference type="RefSeq" id="WP_006964330.1">
    <property type="nucleotide sequence ID" value="NZ_APJX01000001.1"/>
</dbReference>
<evidence type="ECO:0000256" key="1">
    <source>
        <dbReference type="PROSITE-ProRule" id="PRU00169"/>
    </source>
</evidence>
<dbReference type="Gene3D" id="3.40.50.2300">
    <property type="match status" value="1"/>
</dbReference>
<dbReference type="SMART" id="SM00471">
    <property type="entry name" value="HDc"/>
    <property type="match status" value="1"/>
</dbReference>
<accession>S0G2K6</accession>
<evidence type="ECO:0000259" key="3">
    <source>
        <dbReference type="PROSITE" id="PS51832"/>
    </source>
</evidence>
<feature type="domain" description="HD-GYP" evidence="3">
    <location>
        <begin position="152"/>
        <end position="362"/>
    </location>
</feature>
<name>S0G2K6_9BACT</name>
<comment type="caution">
    <text evidence="4">The sequence shown here is derived from an EMBL/GenBank/DDBJ whole genome shotgun (WGS) entry which is preliminary data.</text>
</comment>
<evidence type="ECO:0000313" key="5">
    <source>
        <dbReference type="Proteomes" id="UP000014216"/>
    </source>
</evidence>
<dbReference type="PATRIC" id="fig|1286635.3.peg.753"/>